<organism evidence="1 2">
    <name type="scientific">Chaenocephalus aceratus</name>
    <name type="common">Blackfin icefish</name>
    <name type="synonym">Chaenichthys aceratus</name>
    <dbReference type="NCBI Taxonomy" id="36190"/>
    <lineage>
        <taxon>Eukaryota</taxon>
        <taxon>Metazoa</taxon>
        <taxon>Chordata</taxon>
        <taxon>Craniata</taxon>
        <taxon>Vertebrata</taxon>
        <taxon>Euteleostomi</taxon>
        <taxon>Actinopterygii</taxon>
        <taxon>Neopterygii</taxon>
        <taxon>Teleostei</taxon>
        <taxon>Neoteleostei</taxon>
        <taxon>Acanthomorphata</taxon>
        <taxon>Eupercaria</taxon>
        <taxon>Perciformes</taxon>
        <taxon>Notothenioidei</taxon>
        <taxon>Channichthyidae</taxon>
        <taxon>Chaenocephalus</taxon>
    </lineage>
</organism>
<reference evidence="1" key="1">
    <citation type="submission" date="2022-05" db="EMBL/GenBank/DDBJ databases">
        <title>Chromosome-level genome of Chaenocephalus aceratus.</title>
        <authorList>
            <person name="Park H."/>
        </authorList>
    </citation>
    <scope>NUCLEOTIDE SEQUENCE</scope>
    <source>
        <strain evidence="1">KU_202001</strain>
    </source>
</reference>
<dbReference type="Proteomes" id="UP001057452">
    <property type="component" value="Chromosome 5"/>
</dbReference>
<feature type="non-terminal residue" evidence="1">
    <location>
        <position position="116"/>
    </location>
</feature>
<evidence type="ECO:0000313" key="1">
    <source>
        <dbReference type="EMBL" id="KAI4827292.1"/>
    </source>
</evidence>
<feature type="non-terminal residue" evidence="1">
    <location>
        <position position="1"/>
    </location>
</feature>
<proteinExistence type="predicted"/>
<evidence type="ECO:0000313" key="2">
    <source>
        <dbReference type="Proteomes" id="UP001057452"/>
    </source>
</evidence>
<dbReference type="EMBL" id="CM043789">
    <property type="protein sequence ID" value="KAI4827292.1"/>
    <property type="molecule type" value="Genomic_DNA"/>
</dbReference>
<keyword evidence="2" id="KW-1185">Reference proteome</keyword>
<accession>A0ACB9XKV2</accession>
<name>A0ACB9XKV2_CHAAC</name>
<comment type="caution">
    <text evidence="1">The sequence shown here is derived from an EMBL/GenBank/DDBJ whole genome shotgun (WGS) entry which is preliminary data.</text>
</comment>
<gene>
    <name evidence="1" type="ORF">KUCAC02_030697</name>
</gene>
<sequence>VIIRVIIAIPNTVRFISIILQAPAVTRRCDWRQAMEAALTAVTPPGVWRRWNVRGERACPKKRESPPSSPNKARQSEIPFSHPFNLDNSFHTTVCTSPGSTMNPGLPPCLPDGLLS</sequence>
<protein>
    <submittedName>
        <fullName evidence="1">Uncharacterized protein</fullName>
    </submittedName>
</protein>